<feature type="transmembrane region" description="Helical" evidence="7">
    <location>
        <begin position="156"/>
        <end position="179"/>
    </location>
</feature>
<keyword evidence="3" id="KW-0732">Signal</keyword>
<dbReference type="InterPro" id="IPR052222">
    <property type="entry name" value="DESIGUAL"/>
</dbReference>
<dbReference type="Proteomes" id="UP000836841">
    <property type="component" value="Chromosome 7"/>
</dbReference>
<evidence type="ECO:0000256" key="2">
    <source>
        <dbReference type="ARBA" id="ARBA00022692"/>
    </source>
</evidence>
<sequence>MRVRPIDFVHYFTKSLETMHNLFLYSVVFSLGLVSFITCFVAEFKRTKKEDIRWDTERKCYKPGSHAFELGTVAVLCFCLAQIFGNIVVLRNHRTRIKREDGYKFTDLTLPTVLLLLSWLNFVVVVLILSTAISMSRTQPYGEGWLDEDCYLVKDGVFAASGCLAILGLGALTISAIMIKVKKRQQQLVQVVVKEQSQEQTKEEREQSHGDHQTNKSETVIYLVEEASSTADISRI</sequence>
<keyword evidence="2 7" id="KW-0812">Transmembrane</keyword>
<dbReference type="AlphaFoldDB" id="A0AAU9T7C3"/>
<comment type="similarity">
    <text evidence="6">Belongs to the DESIGUAL family.</text>
</comment>
<dbReference type="InterPro" id="IPR009606">
    <property type="entry name" value="DEAL/Modifying_wall_lignin1/2"/>
</dbReference>
<dbReference type="Pfam" id="PF06749">
    <property type="entry name" value="DUF1218"/>
    <property type="match status" value="1"/>
</dbReference>
<dbReference type="EMBL" id="OU466863">
    <property type="protein sequence ID" value="CAH2078543.1"/>
    <property type="molecule type" value="Genomic_DNA"/>
</dbReference>
<evidence type="ECO:0000256" key="4">
    <source>
        <dbReference type="ARBA" id="ARBA00022989"/>
    </source>
</evidence>
<evidence type="ECO:0000256" key="7">
    <source>
        <dbReference type="SAM" id="Phobius"/>
    </source>
</evidence>
<evidence type="ECO:0000313" key="8">
    <source>
        <dbReference type="EMBL" id="CAH2078543.1"/>
    </source>
</evidence>
<organism evidence="8 9">
    <name type="scientific">Thlaspi arvense</name>
    <name type="common">Field penny-cress</name>
    <dbReference type="NCBI Taxonomy" id="13288"/>
    <lineage>
        <taxon>Eukaryota</taxon>
        <taxon>Viridiplantae</taxon>
        <taxon>Streptophyta</taxon>
        <taxon>Embryophyta</taxon>
        <taxon>Tracheophyta</taxon>
        <taxon>Spermatophyta</taxon>
        <taxon>Magnoliopsida</taxon>
        <taxon>eudicotyledons</taxon>
        <taxon>Gunneridae</taxon>
        <taxon>Pentapetalae</taxon>
        <taxon>rosids</taxon>
        <taxon>malvids</taxon>
        <taxon>Brassicales</taxon>
        <taxon>Brassicaceae</taxon>
        <taxon>Thlaspideae</taxon>
        <taxon>Thlaspi</taxon>
    </lineage>
</organism>
<feature type="transmembrane region" description="Helical" evidence="7">
    <location>
        <begin position="21"/>
        <end position="44"/>
    </location>
</feature>
<evidence type="ECO:0000256" key="6">
    <source>
        <dbReference type="ARBA" id="ARBA00029467"/>
    </source>
</evidence>
<keyword evidence="4 7" id="KW-1133">Transmembrane helix</keyword>
<dbReference type="PANTHER" id="PTHR31769">
    <property type="entry name" value="OS07G0462200 PROTEIN-RELATED"/>
    <property type="match status" value="1"/>
</dbReference>
<name>A0AAU9T7C3_THLAR</name>
<protein>
    <submittedName>
        <fullName evidence="8">Uncharacterized protein</fullName>
    </submittedName>
</protein>
<evidence type="ECO:0000256" key="3">
    <source>
        <dbReference type="ARBA" id="ARBA00022729"/>
    </source>
</evidence>
<keyword evidence="9" id="KW-1185">Reference proteome</keyword>
<feature type="transmembrane region" description="Helical" evidence="7">
    <location>
        <begin position="110"/>
        <end position="136"/>
    </location>
</feature>
<reference evidence="8 9" key="1">
    <citation type="submission" date="2022-03" db="EMBL/GenBank/DDBJ databases">
        <authorList>
            <person name="Nunn A."/>
            <person name="Chopra R."/>
            <person name="Nunn A."/>
            <person name="Contreras Garrido A."/>
        </authorList>
    </citation>
    <scope>NUCLEOTIDE SEQUENCE [LARGE SCALE GENOMIC DNA]</scope>
</reference>
<evidence type="ECO:0000256" key="1">
    <source>
        <dbReference type="ARBA" id="ARBA00004127"/>
    </source>
</evidence>
<gene>
    <name evidence="8" type="ORF">TAV2_LOCUS22704</name>
</gene>
<evidence type="ECO:0000256" key="5">
    <source>
        <dbReference type="ARBA" id="ARBA00023136"/>
    </source>
</evidence>
<keyword evidence="5 7" id="KW-0472">Membrane</keyword>
<dbReference type="GO" id="GO:0012505">
    <property type="term" value="C:endomembrane system"/>
    <property type="evidence" value="ECO:0007669"/>
    <property type="project" value="UniProtKB-SubCell"/>
</dbReference>
<evidence type="ECO:0000313" key="9">
    <source>
        <dbReference type="Proteomes" id="UP000836841"/>
    </source>
</evidence>
<accession>A0AAU9T7C3</accession>
<feature type="transmembrane region" description="Helical" evidence="7">
    <location>
        <begin position="64"/>
        <end position="89"/>
    </location>
</feature>
<proteinExistence type="inferred from homology"/>
<comment type="subcellular location">
    <subcellularLocation>
        <location evidence="1">Endomembrane system</location>
        <topology evidence="1">Multi-pass membrane protein</topology>
    </subcellularLocation>
</comment>